<name>A0A7Y6C6V2_9ACTN</name>
<dbReference type="AlphaFoldDB" id="A0A7Y6C6V2"/>
<dbReference type="InterPro" id="IPR048495">
    <property type="entry name" value="LinB-like_C"/>
</dbReference>
<keyword evidence="3" id="KW-1185">Reference proteome</keyword>
<protein>
    <submittedName>
        <fullName evidence="2">Nucleotidyltransferase domain-containing protein</fullName>
    </submittedName>
</protein>
<dbReference type="Pfam" id="PF21418">
    <property type="entry name" value="LinB-like_C"/>
    <property type="match status" value="1"/>
</dbReference>
<sequence>MARTPAPRPSASPALDARVALLRQAAHAAPRLEGVLLYGSWTTGEADAYSDIEAYLFLGDGHAGTFDGPGFLRALGPLALAHTNQFGVFAVVFDDDLMRGEFHFEEAGAGIAAVEGWQGMVHLPDPDAAVLLDRTGRLAEAAARLTAPLAPEPVESAAHLTGELANWTLMLAHLLARREDARAHHLLHTTVAPLQLKLCRLLRGSTDHWLTPSRAAEQDLPAADLARYTATTAPLEAAALRAAARASGQWSRELAAEAHGRWGTPVPEALHARIAVLLDRD</sequence>
<dbReference type="Proteomes" id="UP000540128">
    <property type="component" value="Unassembled WGS sequence"/>
</dbReference>
<evidence type="ECO:0000259" key="1">
    <source>
        <dbReference type="Pfam" id="PF21418"/>
    </source>
</evidence>
<keyword evidence="2" id="KW-0808">Transferase</keyword>
<proteinExistence type="predicted"/>
<feature type="domain" description="Lincosamide nucleotidyltransferase-like C-terminal" evidence="1">
    <location>
        <begin position="159"/>
        <end position="259"/>
    </location>
</feature>
<evidence type="ECO:0000313" key="2">
    <source>
        <dbReference type="EMBL" id="NUV28101.1"/>
    </source>
</evidence>
<comment type="caution">
    <text evidence="2">The sequence shown here is derived from an EMBL/GenBank/DDBJ whole genome shotgun (WGS) entry which is preliminary data.</text>
</comment>
<accession>A0A7Y6C6V2</accession>
<reference evidence="2 3" key="1">
    <citation type="submission" date="2020-03" db="EMBL/GenBank/DDBJ databases">
        <title>Complete genome sequence of sixteen Streptomyces strains facilitates identification of candidate genes involved in plant growth-promotion in grain legumes and cereals.</title>
        <authorList>
            <person name="Gopalakrishnan S."/>
            <person name="Thakur V."/>
            <person name="Saxena R."/>
            <person name="Vadlamudi S."/>
            <person name="Purohit S."/>
            <person name="Kumar V."/>
            <person name="Rathore A."/>
            <person name="Chitikineni A."/>
            <person name="Varshney R.K."/>
        </authorList>
    </citation>
    <scope>NUCLEOTIDE SEQUENCE [LARGE SCALE GENOMIC DNA]</scope>
    <source>
        <strain evidence="2 3">KAI-180</strain>
    </source>
</reference>
<dbReference type="RefSeq" id="WP_175458502.1">
    <property type="nucleotide sequence ID" value="NZ_JAANNT010000004.1"/>
</dbReference>
<dbReference type="GO" id="GO:0016740">
    <property type="term" value="F:transferase activity"/>
    <property type="evidence" value="ECO:0007669"/>
    <property type="project" value="UniProtKB-KW"/>
</dbReference>
<dbReference type="EMBL" id="JAANNT010000004">
    <property type="protein sequence ID" value="NUV28101.1"/>
    <property type="molecule type" value="Genomic_DNA"/>
</dbReference>
<gene>
    <name evidence="2" type="ORF">G6W59_07070</name>
</gene>
<dbReference type="Gene3D" id="3.30.460.10">
    <property type="entry name" value="Beta Polymerase, domain 2"/>
    <property type="match status" value="1"/>
</dbReference>
<dbReference type="InterPro" id="IPR043519">
    <property type="entry name" value="NT_sf"/>
</dbReference>
<dbReference type="Gene3D" id="1.20.120.330">
    <property type="entry name" value="Nucleotidyltransferases domain 2"/>
    <property type="match status" value="1"/>
</dbReference>
<evidence type="ECO:0000313" key="3">
    <source>
        <dbReference type="Proteomes" id="UP000540128"/>
    </source>
</evidence>
<dbReference type="SUPFAM" id="SSF81301">
    <property type="entry name" value="Nucleotidyltransferase"/>
    <property type="match status" value="1"/>
</dbReference>
<organism evidence="2 3">
    <name type="scientific">Streptomyces odorifer</name>
    <dbReference type="NCBI Taxonomy" id="53450"/>
    <lineage>
        <taxon>Bacteria</taxon>
        <taxon>Bacillati</taxon>
        <taxon>Actinomycetota</taxon>
        <taxon>Actinomycetes</taxon>
        <taxon>Kitasatosporales</taxon>
        <taxon>Streptomycetaceae</taxon>
        <taxon>Streptomyces</taxon>
        <taxon>Streptomyces albidoflavus group</taxon>
    </lineage>
</organism>